<keyword evidence="16" id="KW-1185">Reference proteome</keyword>
<dbReference type="InterPro" id="IPR056198">
    <property type="entry name" value="LBD_receptor"/>
</dbReference>
<dbReference type="OrthoDB" id="8050636at2759"/>
<evidence type="ECO:0000256" key="6">
    <source>
        <dbReference type="ARBA" id="ARBA00022989"/>
    </source>
</evidence>
<dbReference type="GO" id="GO:0050906">
    <property type="term" value="P:detection of stimulus involved in sensory perception"/>
    <property type="evidence" value="ECO:0007669"/>
    <property type="project" value="UniProtKB-ARBA"/>
</dbReference>
<dbReference type="Gene3D" id="3.40.190.10">
    <property type="entry name" value="Periplasmic binding protein-like II"/>
    <property type="match status" value="1"/>
</dbReference>
<evidence type="ECO:0000256" key="4">
    <source>
        <dbReference type="ARBA" id="ARBA00022475"/>
    </source>
</evidence>
<keyword evidence="9" id="KW-0675">Receptor</keyword>
<evidence type="ECO:0000259" key="14">
    <source>
        <dbReference type="SMART" id="SM00918"/>
    </source>
</evidence>
<evidence type="ECO:0000256" key="12">
    <source>
        <dbReference type="ARBA" id="ARBA00023303"/>
    </source>
</evidence>
<evidence type="ECO:0000256" key="8">
    <source>
        <dbReference type="ARBA" id="ARBA00023136"/>
    </source>
</evidence>
<evidence type="ECO:0000256" key="1">
    <source>
        <dbReference type="ARBA" id="ARBA00004651"/>
    </source>
</evidence>
<keyword evidence="6 13" id="KW-1133">Transmembrane helix</keyword>
<protein>
    <recommendedName>
        <fullName evidence="14">Ionotropic glutamate receptor L-glutamate and glycine-binding domain-containing protein</fullName>
    </recommendedName>
</protein>
<evidence type="ECO:0000256" key="5">
    <source>
        <dbReference type="ARBA" id="ARBA00022692"/>
    </source>
</evidence>
<evidence type="ECO:0000256" key="2">
    <source>
        <dbReference type="ARBA" id="ARBA00008685"/>
    </source>
</evidence>
<keyword evidence="8 13" id="KW-0472">Membrane</keyword>
<evidence type="ECO:0000313" key="15">
    <source>
        <dbReference type="EMBL" id="KAG5681328.1"/>
    </source>
</evidence>
<keyword evidence="4" id="KW-1003">Cell membrane</keyword>
<organism evidence="15 16">
    <name type="scientific">Polypedilum vanderplanki</name>
    <name type="common">Sleeping chironomid midge</name>
    <dbReference type="NCBI Taxonomy" id="319348"/>
    <lineage>
        <taxon>Eukaryota</taxon>
        <taxon>Metazoa</taxon>
        <taxon>Ecdysozoa</taxon>
        <taxon>Arthropoda</taxon>
        <taxon>Hexapoda</taxon>
        <taxon>Insecta</taxon>
        <taxon>Pterygota</taxon>
        <taxon>Neoptera</taxon>
        <taxon>Endopterygota</taxon>
        <taxon>Diptera</taxon>
        <taxon>Nematocera</taxon>
        <taxon>Chironomoidea</taxon>
        <taxon>Chironomidae</taxon>
        <taxon>Chironominae</taxon>
        <taxon>Polypedilum</taxon>
        <taxon>Polypedilum</taxon>
    </lineage>
</organism>
<dbReference type="Proteomes" id="UP001107558">
    <property type="component" value="Chromosome 1"/>
</dbReference>
<name>A0A9J6CHJ1_POLVA</name>
<dbReference type="EMBL" id="JADBJN010000001">
    <property type="protein sequence ID" value="KAG5681328.1"/>
    <property type="molecule type" value="Genomic_DNA"/>
</dbReference>
<evidence type="ECO:0000256" key="11">
    <source>
        <dbReference type="ARBA" id="ARBA00023286"/>
    </source>
</evidence>
<comment type="subcellular location">
    <subcellularLocation>
        <location evidence="1">Cell membrane</location>
        <topology evidence="1">Multi-pass membrane protein</topology>
    </subcellularLocation>
</comment>
<keyword evidence="7" id="KW-0406">Ion transport</keyword>
<reference evidence="15" key="1">
    <citation type="submission" date="2021-03" db="EMBL/GenBank/DDBJ databases">
        <title>Chromosome level genome of the anhydrobiotic midge Polypedilum vanderplanki.</title>
        <authorList>
            <person name="Yoshida Y."/>
            <person name="Kikawada T."/>
            <person name="Gusev O."/>
        </authorList>
    </citation>
    <scope>NUCLEOTIDE SEQUENCE</scope>
    <source>
        <strain evidence="15">NIAS01</strain>
        <tissue evidence="15">Whole body or cell culture</tissue>
    </source>
</reference>
<keyword evidence="11" id="KW-1071">Ligand-gated ion channel</keyword>
<keyword evidence="10" id="KW-0325">Glycoprotein</keyword>
<dbReference type="Pfam" id="PF10613">
    <property type="entry name" value="Lig_chan-Glu_bd"/>
    <property type="match status" value="1"/>
</dbReference>
<evidence type="ECO:0000313" key="16">
    <source>
        <dbReference type="Proteomes" id="UP001107558"/>
    </source>
</evidence>
<dbReference type="InterPro" id="IPR019594">
    <property type="entry name" value="Glu/Gly-bd"/>
</dbReference>
<dbReference type="GO" id="GO:0015276">
    <property type="term" value="F:ligand-gated monoatomic ion channel activity"/>
    <property type="evidence" value="ECO:0007669"/>
    <property type="project" value="InterPro"/>
</dbReference>
<sequence>MSLLLLNYSSAKVNFKLLHNDGDFINIDLVNAVKYILNEVFFKHHRNVNLISAMKDQNNNSLKDLRNAILYEPLFDKTIYMVQLENHTVITRAYKNVKINFVIIIDSYDTFIKLNELITIDRFNFRGHYLFVFTKGHVGAENTQKMFSIMWKKGLYNVNFMYQDKNTIRMTNFRPFQRDTCHDMDEMLVDTFQDGSFKKANPKEMFSKNKFKNLYKCPIKIVTFERCPAMCYNKKENKFSGYDWELIQEISQQLNFKMEVKYLEGEEQWGTILSNGSLTGGLKELVEKRAEIGIGNYFLRESRTKIVDYSTAYFNIPIVLVIPPATKLSPFEKLLRPFEIIIWILLFITFSIGLLVIFMINYKIKKIKNFVFGRKVNTPTLNMFIAIFGQQQTILPGRNYARFILMMFLIFCLVNRNVYQGALYIFLQSDGRHKDIKSIDEMIEKDFKFYVYESYIDFVHNSSEIYKRKIIIRNESELPFSKEVDENLKAAFMTPQTNVINRNQMNQGKFSLKVCDEQVSVINIVMFFTRSFFLKLTIDEKLHYFDANGLLTYWINKHADKRYLNVKDADTGPKILLVEHLFGVFNIMLIGYAIATIIFILELTVFKIKEIKDRRASSKIIAISSVS</sequence>
<keyword evidence="12" id="KW-0407">Ion channel</keyword>
<feature type="transmembrane region" description="Helical" evidence="13">
    <location>
        <begin position="400"/>
        <end position="419"/>
    </location>
</feature>
<proteinExistence type="inferred from homology"/>
<feature type="transmembrane region" description="Helical" evidence="13">
    <location>
        <begin position="581"/>
        <end position="605"/>
    </location>
</feature>
<dbReference type="SMART" id="SM00918">
    <property type="entry name" value="Lig_chan-Glu_bd"/>
    <property type="match status" value="1"/>
</dbReference>
<dbReference type="Pfam" id="PF00060">
    <property type="entry name" value="Lig_chan"/>
    <property type="match status" value="1"/>
</dbReference>
<dbReference type="Gene3D" id="1.10.287.70">
    <property type="match status" value="1"/>
</dbReference>
<comment type="similarity">
    <text evidence="2">Belongs to the glutamate-gated ion channel (TC 1.A.10.1) family.</text>
</comment>
<dbReference type="InterPro" id="IPR001320">
    <property type="entry name" value="Iontro_rcpt_C"/>
</dbReference>
<feature type="transmembrane region" description="Helical" evidence="13">
    <location>
        <begin position="340"/>
        <end position="360"/>
    </location>
</feature>
<comment type="caution">
    <text evidence="15">The sequence shown here is derived from an EMBL/GenBank/DDBJ whole genome shotgun (WGS) entry which is preliminary data.</text>
</comment>
<evidence type="ECO:0000256" key="10">
    <source>
        <dbReference type="ARBA" id="ARBA00023180"/>
    </source>
</evidence>
<dbReference type="SUPFAM" id="SSF53850">
    <property type="entry name" value="Periplasmic binding protein-like II"/>
    <property type="match status" value="1"/>
</dbReference>
<feature type="domain" description="Ionotropic glutamate receptor L-glutamate and glycine-binding" evidence="14">
    <location>
        <begin position="228"/>
        <end position="287"/>
    </location>
</feature>
<dbReference type="Pfam" id="PF24061">
    <property type="entry name" value="LBD_receptor"/>
    <property type="match status" value="1"/>
</dbReference>
<evidence type="ECO:0000256" key="9">
    <source>
        <dbReference type="ARBA" id="ARBA00023170"/>
    </source>
</evidence>
<keyword evidence="3" id="KW-0813">Transport</keyword>
<keyword evidence="5 13" id="KW-0812">Transmembrane</keyword>
<dbReference type="InterPro" id="IPR052192">
    <property type="entry name" value="Insect_Ionotropic_Sensory_Rcpt"/>
</dbReference>
<evidence type="ECO:0000256" key="7">
    <source>
        <dbReference type="ARBA" id="ARBA00023065"/>
    </source>
</evidence>
<dbReference type="PANTHER" id="PTHR42643">
    <property type="entry name" value="IONOTROPIC RECEPTOR 20A-RELATED"/>
    <property type="match status" value="1"/>
</dbReference>
<evidence type="ECO:0000256" key="3">
    <source>
        <dbReference type="ARBA" id="ARBA00022448"/>
    </source>
</evidence>
<dbReference type="PANTHER" id="PTHR42643:SF37">
    <property type="entry name" value="IONOTROPIC RECEPTOR 11A-RELATED"/>
    <property type="match status" value="1"/>
</dbReference>
<accession>A0A9J6CHJ1</accession>
<gene>
    <name evidence="15" type="ORF">PVAND_010775</name>
</gene>
<evidence type="ECO:0000256" key="13">
    <source>
        <dbReference type="SAM" id="Phobius"/>
    </source>
</evidence>
<dbReference type="AlphaFoldDB" id="A0A9J6CHJ1"/>
<dbReference type="GO" id="GO:0005886">
    <property type="term" value="C:plasma membrane"/>
    <property type="evidence" value="ECO:0007669"/>
    <property type="project" value="UniProtKB-SubCell"/>
</dbReference>